<gene>
    <name evidence="7" type="ORF">BEMITA_LOCUS6383</name>
</gene>
<dbReference type="Pfam" id="PF02234">
    <property type="entry name" value="CDI"/>
    <property type="match status" value="1"/>
</dbReference>
<keyword evidence="4" id="KW-0539">Nucleus</keyword>
<comment type="subcellular location">
    <subcellularLocation>
        <location evidence="1">Nucleus</location>
    </subcellularLocation>
</comment>
<comment type="similarity">
    <text evidence="2">Belongs to the CDI family.</text>
</comment>
<reference evidence="7" key="1">
    <citation type="submission" date="2021-12" db="EMBL/GenBank/DDBJ databases">
        <authorList>
            <person name="King R."/>
        </authorList>
    </citation>
    <scope>NUCLEOTIDE SEQUENCE</scope>
</reference>
<dbReference type="InterPro" id="IPR044898">
    <property type="entry name" value="CDI_dom_sf"/>
</dbReference>
<feature type="domain" description="Cyclin-dependent kinase inhibitor" evidence="6">
    <location>
        <begin position="43"/>
        <end position="94"/>
    </location>
</feature>
<evidence type="ECO:0000256" key="3">
    <source>
        <dbReference type="ARBA" id="ARBA00023013"/>
    </source>
</evidence>
<dbReference type="GO" id="GO:0005634">
    <property type="term" value="C:nucleus"/>
    <property type="evidence" value="ECO:0007669"/>
    <property type="project" value="UniProtKB-SubCell"/>
</dbReference>
<dbReference type="GO" id="GO:0004861">
    <property type="term" value="F:cyclin-dependent protein serine/threonine kinase inhibitor activity"/>
    <property type="evidence" value="ECO:0007669"/>
    <property type="project" value="InterPro"/>
</dbReference>
<evidence type="ECO:0000313" key="7">
    <source>
        <dbReference type="EMBL" id="CAH0387359.1"/>
    </source>
</evidence>
<dbReference type="AlphaFoldDB" id="A0A9P0A932"/>
<proteinExistence type="inferred from homology"/>
<keyword evidence="5" id="KW-0131">Cell cycle</keyword>
<evidence type="ECO:0000256" key="2">
    <source>
        <dbReference type="ARBA" id="ARBA00006726"/>
    </source>
</evidence>
<evidence type="ECO:0000259" key="6">
    <source>
        <dbReference type="Pfam" id="PF02234"/>
    </source>
</evidence>
<dbReference type="PANTHER" id="PTHR10265">
    <property type="entry name" value="CYCLIN-DEPENDENT KINASE INHIBITOR 1"/>
    <property type="match status" value="1"/>
</dbReference>
<organism evidence="7 8">
    <name type="scientific">Bemisia tabaci</name>
    <name type="common">Sweetpotato whitefly</name>
    <name type="synonym">Aleurodes tabaci</name>
    <dbReference type="NCBI Taxonomy" id="7038"/>
    <lineage>
        <taxon>Eukaryota</taxon>
        <taxon>Metazoa</taxon>
        <taxon>Ecdysozoa</taxon>
        <taxon>Arthropoda</taxon>
        <taxon>Hexapoda</taxon>
        <taxon>Insecta</taxon>
        <taxon>Pterygota</taxon>
        <taxon>Neoptera</taxon>
        <taxon>Paraneoptera</taxon>
        <taxon>Hemiptera</taxon>
        <taxon>Sternorrhyncha</taxon>
        <taxon>Aleyrodoidea</taxon>
        <taxon>Aleyrodidae</taxon>
        <taxon>Aleyrodinae</taxon>
        <taxon>Bemisia</taxon>
    </lineage>
</organism>
<dbReference type="GO" id="GO:0051726">
    <property type="term" value="P:regulation of cell cycle"/>
    <property type="evidence" value="ECO:0007669"/>
    <property type="project" value="InterPro"/>
</dbReference>
<sequence>MRPRILSPLLMSEFNKMISLRNSSTSTASDRVEPRQLMRVKKNLFGPVNREDSRVFCENELRAVSQSSCEKWNFDFNAEKPLEVPNPRYLWVKVSPGDSIPESYGLKRLPYLSKNSMLLEQERISCNNNNNNFVLEDLKMSEKQTHITALRATEGKNGS</sequence>
<dbReference type="Proteomes" id="UP001152759">
    <property type="component" value="Chromosome 3"/>
</dbReference>
<dbReference type="PANTHER" id="PTHR10265:SF45">
    <property type="entry name" value="DACAPO"/>
    <property type="match status" value="1"/>
</dbReference>
<dbReference type="Gene3D" id="4.10.365.10">
    <property type="entry name" value="p27"/>
    <property type="match status" value="1"/>
</dbReference>
<dbReference type="InterPro" id="IPR003175">
    <property type="entry name" value="CDI_dom"/>
</dbReference>
<evidence type="ECO:0000256" key="5">
    <source>
        <dbReference type="ARBA" id="ARBA00023306"/>
    </source>
</evidence>
<evidence type="ECO:0000313" key="8">
    <source>
        <dbReference type="Proteomes" id="UP001152759"/>
    </source>
</evidence>
<name>A0A9P0A932_BEMTA</name>
<dbReference type="EMBL" id="OU963864">
    <property type="protein sequence ID" value="CAH0387359.1"/>
    <property type="molecule type" value="Genomic_DNA"/>
</dbReference>
<keyword evidence="3" id="KW-0649">Protein kinase inhibitor</keyword>
<evidence type="ECO:0000256" key="1">
    <source>
        <dbReference type="ARBA" id="ARBA00004123"/>
    </source>
</evidence>
<protein>
    <recommendedName>
        <fullName evidence="6">Cyclin-dependent kinase inhibitor domain-containing protein</fullName>
    </recommendedName>
</protein>
<keyword evidence="8" id="KW-1185">Reference proteome</keyword>
<evidence type="ECO:0000256" key="4">
    <source>
        <dbReference type="ARBA" id="ARBA00023242"/>
    </source>
</evidence>
<accession>A0A9P0A932</accession>